<evidence type="ECO:0000256" key="2">
    <source>
        <dbReference type="ARBA" id="ARBA00002632"/>
    </source>
</evidence>
<dbReference type="EC" id="2.7.1.25" evidence="5 13"/>
<evidence type="ECO:0000259" key="15">
    <source>
        <dbReference type="Pfam" id="PF01583"/>
    </source>
</evidence>
<dbReference type="NCBIfam" id="TIGR00455">
    <property type="entry name" value="apsK"/>
    <property type="match status" value="1"/>
</dbReference>
<evidence type="ECO:0000256" key="11">
    <source>
        <dbReference type="ARBA" id="ARBA00031393"/>
    </source>
</evidence>
<evidence type="ECO:0000313" key="17">
    <source>
        <dbReference type="Proteomes" id="UP000324550"/>
    </source>
</evidence>
<keyword evidence="13" id="KW-0597">Phosphoprotein</keyword>
<feature type="binding site" evidence="13">
    <location>
        <begin position="32"/>
        <end position="39"/>
    </location>
    <ligand>
        <name>ATP</name>
        <dbReference type="ChEBI" id="CHEBI:30616"/>
    </ligand>
</feature>
<name>A0A5D0G1N3_9FLAO</name>
<keyword evidence="9 13" id="KW-0067">ATP-binding</keyword>
<organism evidence="16 17">
    <name type="scientific">Formosa maritima</name>
    <dbReference type="NCBI Taxonomy" id="2592046"/>
    <lineage>
        <taxon>Bacteria</taxon>
        <taxon>Pseudomonadati</taxon>
        <taxon>Bacteroidota</taxon>
        <taxon>Flavobacteriia</taxon>
        <taxon>Flavobacteriales</taxon>
        <taxon>Flavobacteriaceae</taxon>
        <taxon>Formosa</taxon>
    </lineage>
</organism>
<sequence length="200" mass="22786">MKENIIPHTYQISIEDRRKANNHNSFLIWFTGLSGSGKSTIANVVELELYKKGIKTYILDGDNIRKGINKDLSFSPEDRTENIRRIAETANLMIDAGLVVLAAFVSPYKKDRENIKNIVKDVNFVEIYVNTSVEECEKRDVKGLYKKARTGEIKNMTGISAPYEAPEYPDIEIKTENVSIENAVNEIIEYITPKLKLKNE</sequence>
<evidence type="ECO:0000256" key="5">
    <source>
        <dbReference type="ARBA" id="ARBA00012121"/>
    </source>
</evidence>
<accession>A0A5D0G1N3</accession>
<dbReference type="PANTHER" id="PTHR11055">
    <property type="entry name" value="BIFUNCTIONAL 3'-PHOSPHOADENOSINE 5'-PHOSPHOSULFATE SYNTHASE"/>
    <property type="match status" value="1"/>
</dbReference>
<evidence type="ECO:0000256" key="1">
    <source>
        <dbReference type="ARBA" id="ARBA00001823"/>
    </source>
</evidence>
<dbReference type="GO" id="GO:0070814">
    <property type="term" value="P:hydrogen sulfide biosynthetic process"/>
    <property type="evidence" value="ECO:0007669"/>
    <property type="project" value="UniProtKB-UniRule"/>
</dbReference>
<dbReference type="RefSeq" id="WP_148457031.1">
    <property type="nucleotide sequence ID" value="NZ_VSFC01000062.1"/>
</dbReference>
<comment type="pathway">
    <text evidence="3 13 14">Sulfur metabolism; hydrogen sulfide biosynthesis; sulfite from sulfate: step 2/3.</text>
</comment>
<gene>
    <name evidence="13 16" type="primary">cysC</name>
    <name evidence="16" type="ORF">FVF61_12800</name>
</gene>
<reference evidence="16 17" key="1">
    <citation type="submission" date="2019-08" db="EMBL/GenBank/DDBJ databases">
        <title>Formosa sediminis sp. nov., isolated from marine sediment.</title>
        <authorList>
            <person name="Cao W.R."/>
        </authorList>
    </citation>
    <scope>NUCLEOTIDE SEQUENCE [LARGE SCALE GENOMIC DNA]</scope>
    <source>
        <strain evidence="16 17">1494</strain>
    </source>
</reference>
<evidence type="ECO:0000256" key="7">
    <source>
        <dbReference type="ARBA" id="ARBA00022741"/>
    </source>
</evidence>
<keyword evidence="7 13" id="KW-0547">Nucleotide-binding</keyword>
<evidence type="ECO:0000256" key="3">
    <source>
        <dbReference type="ARBA" id="ARBA00004806"/>
    </source>
</evidence>
<evidence type="ECO:0000256" key="10">
    <source>
        <dbReference type="ARBA" id="ARBA00029724"/>
    </source>
</evidence>
<dbReference type="GO" id="GO:0004020">
    <property type="term" value="F:adenylylsulfate kinase activity"/>
    <property type="evidence" value="ECO:0007669"/>
    <property type="project" value="UniProtKB-UniRule"/>
</dbReference>
<dbReference type="EMBL" id="VSFC01000062">
    <property type="protein sequence ID" value="TYA52219.1"/>
    <property type="molecule type" value="Genomic_DNA"/>
</dbReference>
<feature type="active site" description="Phosphoserine intermediate" evidence="13">
    <location>
        <position position="106"/>
    </location>
</feature>
<dbReference type="Gene3D" id="3.40.50.300">
    <property type="entry name" value="P-loop containing nucleotide triphosphate hydrolases"/>
    <property type="match status" value="1"/>
</dbReference>
<evidence type="ECO:0000256" key="14">
    <source>
        <dbReference type="RuleBase" id="RU004347"/>
    </source>
</evidence>
<dbReference type="FunFam" id="3.40.50.300:FF:000212">
    <property type="entry name" value="Adenylyl-sulfate kinase"/>
    <property type="match status" value="1"/>
</dbReference>
<proteinExistence type="inferred from homology"/>
<dbReference type="InterPro" id="IPR002891">
    <property type="entry name" value="APS"/>
</dbReference>
<dbReference type="SUPFAM" id="SSF52540">
    <property type="entry name" value="P-loop containing nucleoside triphosphate hydrolases"/>
    <property type="match status" value="1"/>
</dbReference>
<comment type="caution">
    <text evidence="16">The sequence shown here is derived from an EMBL/GenBank/DDBJ whole genome shotgun (WGS) entry which is preliminary data.</text>
</comment>
<comment type="catalytic activity">
    <reaction evidence="1 13 14">
        <text>adenosine 5'-phosphosulfate + ATP = 3'-phosphoadenylyl sulfate + ADP + H(+)</text>
        <dbReference type="Rhea" id="RHEA:24152"/>
        <dbReference type="ChEBI" id="CHEBI:15378"/>
        <dbReference type="ChEBI" id="CHEBI:30616"/>
        <dbReference type="ChEBI" id="CHEBI:58243"/>
        <dbReference type="ChEBI" id="CHEBI:58339"/>
        <dbReference type="ChEBI" id="CHEBI:456216"/>
        <dbReference type="EC" id="2.7.1.25"/>
    </reaction>
</comment>
<dbReference type="InterPro" id="IPR059117">
    <property type="entry name" value="APS_kinase_dom"/>
</dbReference>
<protein>
    <recommendedName>
        <fullName evidence="5 13">Adenylyl-sulfate kinase</fullName>
        <ecNumber evidence="5 13">2.7.1.25</ecNumber>
    </recommendedName>
    <alternativeName>
        <fullName evidence="11 13">APS kinase</fullName>
    </alternativeName>
    <alternativeName>
        <fullName evidence="12 13">ATP adenosine-5'-phosphosulfate 3'-phosphotransferase</fullName>
    </alternativeName>
    <alternativeName>
        <fullName evidence="10 13">Adenosine-5'-phosphosulfate kinase</fullName>
    </alternativeName>
</protein>
<keyword evidence="8 13" id="KW-0418">Kinase</keyword>
<evidence type="ECO:0000256" key="8">
    <source>
        <dbReference type="ARBA" id="ARBA00022777"/>
    </source>
</evidence>
<dbReference type="PANTHER" id="PTHR11055:SF1">
    <property type="entry name" value="PAPS SYNTHETASE, ISOFORM D"/>
    <property type="match status" value="1"/>
</dbReference>
<dbReference type="InterPro" id="IPR027417">
    <property type="entry name" value="P-loop_NTPase"/>
</dbReference>
<feature type="domain" description="APS kinase" evidence="15">
    <location>
        <begin position="25"/>
        <end position="174"/>
    </location>
</feature>
<comment type="function">
    <text evidence="2 13 14">Catalyzes the synthesis of activated sulfate.</text>
</comment>
<keyword evidence="17" id="KW-1185">Reference proteome</keyword>
<comment type="similarity">
    <text evidence="4 13 14">Belongs to the APS kinase family.</text>
</comment>
<keyword evidence="6 13" id="KW-0808">Transferase</keyword>
<dbReference type="NCBIfam" id="NF003013">
    <property type="entry name" value="PRK03846.1"/>
    <property type="match status" value="1"/>
</dbReference>
<evidence type="ECO:0000313" key="16">
    <source>
        <dbReference type="EMBL" id="TYA52219.1"/>
    </source>
</evidence>
<dbReference type="GO" id="GO:0005524">
    <property type="term" value="F:ATP binding"/>
    <property type="evidence" value="ECO:0007669"/>
    <property type="project" value="UniProtKB-UniRule"/>
</dbReference>
<dbReference type="OrthoDB" id="9804504at2"/>
<dbReference type="AlphaFoldDB" id="A0A5D0G1N3"/>
<evidence type="ECO:0000256" key="9">
    <source>
        <dbReference type="ARBA" id="ARBA00022840"/>
    </source>
</evidence>
<dbReference type="CDD" id="cd02027">
    <property type="entry name" value="APSK"/>
    <property type="match status" value="1"/>
</dbReference>
<dbReference type="GO" id="GO:0000103">
    <property type="term" value="P:sulfate assimilation"/>
    <property type="evidence" value="ECO:0007669"/>
    <property type="project" value="UniProtKB-UniRule"/>
</dbReference>
<dbReference type="HAMAP" id="MF_00065">
    <property type="entry name" value="Adenylyl_sulf_kinase"/>
    <property type="match status" value="1"/>
</dbReference>
<evidence type="ECO:0000256" key="6">
    <source>
        <dbReference type="ARBA" id="ARBA00022679"/>
    </source>
</evidence>
<evidence type="ECO:0000256" key="4">
    <source>
        <dbReference type="ARBA" id="ARBA00007008"/>
    </source>
</evidence>
<dbReference type="UniPathway" id="UPA00140">
    <property type="reaction ID" value="UER00205"/>
</dbReference>
<dbReference type="Proteomes" id="UP000324550">
    <property type="component" value="Unassembled WGS sequence"/>
</dbReference>
<dbReference type="Pfam" id="PF01583">
    <property type="entry name" value="APS_kinase"/>
    <property type="match status" value="1"/>
</dbReference>
<evidence type="ECO:0000256" key="12">
    <source>
        <dbReference type="ARBA" id="ARBA00031464"/>
    </source>
</evidence>
<evidence type="ECO:0000256" key="13">
    <source>
        <dbReference type="HAMAP-Rule" id="MF_00065"/>
    </source>
</evidence>